<keyword evidence="7" id="KW-0010">Activator</keyword>
<feature type="coiled-coil region" evidence="13">
    <location>
        <begin position="224"/>
        <end position="285"/>
    </location>
</feature>
<evidence type="ECO:0000256" key="3">
    <source>
        <dbReference type="ARBA" id="ARBA00022553"/>
    </source>
</evidence>
<feature type="region of interest" description="Disordered" evidence="14">
    <location>
        <begin position="1"/>
        <end position="37"/>
    </location>
</feature>
<evidence type="ECO:0000313" key="16">
    <source>
        <dbReference type="EMBL" id="KAG8370737.1"/>
    </source>
</evidence>
<dbReference type="Gene3D" id="1.10.10.10">
    <property type="entry name" value="Winged helix-like DNA-binding domain superfamily/Winged helix DNA-binding domain"/>
    <property type="match status" value="1"/>
</dbReference>
<comment type="subcellular location">
    <subcellularLocation>
        <location evidence="1">Nucleus</location>
    </subcellularLocation>
</comment>
<dbReference type="SMART" id="SM00415">
    <property type="entry name" value="HSF"/>
    <property type="match status" value="1"/>
</dbReference>
<dbReference type="InterPro" id="IPR036390">
    <property type="entry name" value="WH_DNA-bd_sf"/>
</dbReference>
<dbReference type="PROSITE" id="PS00434">
    <property type="entry name" value="HSF_DOMAIN"/>
    <property type="match status" value="1"/>
</dbReference>
<name>A0AAV6WQK5_9LAMI</name>
<evidence type="ECO:0000256" key="14">
    <source>
        <dbReference type="SAM" id="MobiDB-lite"/>
    </source>
</evidence>
<dbReference type="InterPro" id="IPR036388">
    <property type="entry name" value="WH-like_DNA-bd_sf"/>
</dbReference>
<evidence type="ECO:0000256" key="10">
    <source>
        <dbReference type="ARBA" id="ARBA00055747"/>
    </source>
</evidence>
<keyword evidence="4" id="KW-0805">Transcription regulation</keyword>
<reference evidence="16" key="1">
    <citation type="submission" date="2019-10" db="EMBL/GenBank/DDBJ databases">
        <authorList>
            <person name="Zhang R."/>
            <person name="Pan Y."/>
            <person name="Wang J."/>
            <person name="Ma R."/>
            <person name="Yu S."/>
        </authorList>
    </citation>
    <scope>NUCLEOTIDE SEQUENCE</scope>
    <source>
        <strain evidence="16">LA-IB0</strain>
        <tissue evidence="16">Leaf</tissue>
    </source>
</reference>
<proteinExistence type="inferred from homology"/>
<keyword evidence="5" id="KW-0346">Stress response</keyword>
<dbReference type="FunFam" id="1.10.10.10:FF:000057">
    <property type="entry name" value="Heat shock transcription factor 1"/>
    <property type="match status" value="1"/>
</dbReference>
<dbReference type="SUPFAM" id="SSF46785">
    <property type="entry name" value="Winged helix' DNA-binding domain"/>
    <property type="match status" value="1"/>
</dbReference>
<dbReference type="EMBL" id="WHWC01000013">
    <property type="protein sequence ID" value="KAG8370737.1"/>
    <property type="molecule type" value="Genomic_DNA"/>
</dbReference>
<evidence type="ECO:0000256" key="4">
    <source>
        <dbReference type="ARBA" id="ARBA00023015"/>
    </source>
</evidence>
<dbReference type="GO" id="GO:0006357">
    <property type="term" value="P:regulation of transcription by RNA polymerase II"/>
    <property type="evidence" value="ECO:0007669"/>
    <property type="project" value="TreeGrafter"/>
</dbReference>
<dbReference type="PANTHER" id="PTHR10015:SF322">
    <property type="entry name" value="HEAT STRESS TRANSCRIPTION FACTOR A-7A"/>
    <property type="match status" value="1"/>
</dbReference>
<evidence type="ECO:0000256" key="5">
    <source>
        <dbReference type="ARBA" id="ARBA00023016"/>
    </source>
</evidence>
<feature type="domain" description="HSF-type DNA-binding" evidence="15">
    <location>
        <begin position="93"/>
        <end position="117"/>
    </location>
</feature>
<evidence type="ECO:0000313" key="17">
    <source>
        <dbReference type="Proteomes" id="UP000826271"/>
    </source>
</evidence>
<dbReference type="GO" id="GO:0005634">
    <property type="term" value="C:nucleus"/>
    <property type="evidence" value="ECO:0007669"/>
    <property type="project" value="UniProtKB-SubCell"/>
</dbReference>
<dbReference type="InterPro" id="IPR000232">
    <property type="entry name" value="HSF_DNA-bd"/>
</dbReference>
<protein>
    <recommendedName>
        <fullName evidence="11">Heat stress transcription factor</fullName>
    </recommendedName>
</protein>
<keyword evidence="6" id="KW-0238">DNA-binding</keyword>
<dbReference type="AlphaFoldDB" id="A0AAV6WQK5"/>
<gene>
    <name evidence="16" type="ORF">BUALT_Bualt13G0014400</name>
</gene>
<feature type="compositionally biased region" description="Low complexity" evidence="14">
    <location>
        <begin position="15"/>
        <end position="27"/>
    </location>
</feature>
<evidence type="ECO:0000256" key="8">
    <source>
        <dbReference type="ARBA" id="ARBA00023163"/>
    </source>
</evidence>
<evidence type="ECO:0000256" key="9">
    <source>
        <dbReference type="ARBA" id="ARBA00023242"/>
    </source>
</evidence>
<evidence type="ECO:0000256" key="11">
    <source>
        <dbReference type="ARBA" id="ARBA00081483"/>
    </source>
</evidence>
<feature type="coiled-coil region" evidence="13">
    <location>
        <begin position="158"/>
        <end position="185"/>
    </location>
</feature>
<evidence type="ECO:0000256" key="1">
    <source>
        <dbReference type="ARBA" id="ARBA00004123"/>
    </source>
</evidence>
<dbReference type="GO" id="GO:0003700">
    <property type="term" value="F:DNA-binding transcription factor activity"/>
    <property type="evidence" value="ECO:0007669"/>
    <property type="project" value="InterPro"/>
</dbReference>
<dbReference type="Proteomes" id="UP000826271">
    <property type="component" value="Unassembled WGS sequence"/>
</dbReference>
<evidence type="ECO:0000256" key="7">
    <source>
        <dbReference type="ARBA" id="ARBA00023159"/>
    </source>
</evidence>
<keyword evidence="13" id="KW-0175">Coiled coil</keyword>
<dbReference type="PRINTS" id="PR00056">
    <property type="entry name" value="HSFDOMAIN"/>
</dbReference>
<keyword evidence="3" id="KW-0597">Phosphoprotein</keyword>
<dbReference type="GO" id="GO:0034605">
    <property type="term" value="P:cellular response to heat"/>
    <property type="evidence" value="ECO:0007669"/>
    <property type="project" value="TreeGrafter"/>
</dbReference>
<evidence type="ECO:0000256" key="13">
    <source>
        <dbReference type="SAM" id="Coils"/>
    </source>
</evidence>
<comment type="function">
    <text evidence="10">DNA-binding protein that specifically binds heat shock promoter elements (HSE) and activates transcription.</text>
</comment>
<evidence type="ECO:0000256" key="2">
    <source>
        <dbReference type="ARBA" id="ARBA00006403"/>
    </source>
</evidence>
<keyword evidence="17" id="KW-1185">Reference proteome</keyword>
<organism evidence="16 17">
    <name type="scientific">Buddleja alternifolia</name>
    <dbReference type="NCBI Taxonomy" id="168488"/>
    <lineage>
        <taxon>Eukaryota</taxon>
        <taxon>Viridiplantae</taxon>
        <taxon>Streptophyta</taxon>
        <taxon>Embryophyta</taxon>
        <taxon>Tracheophyta</taxon>
        <taxon>Spermatophyta</taxon>
        <taxon>Magnoliopsida</taxon>
        <taxon>eudicotyledons</taxon>
        <taxon>Gunneridae</taxon>
        <taxon>Pentapetalae</taxon>
        <taxon>asterids</taxon>
        <taxon>lamiids</taxon>
        <taxon>Lamiales</taxon>
        <taxon>Scrophulariaceae</taxon>
        <taxon>Buddlejeae</taxon>
        <taxon>Buddleja</taxon>
    </lineage>
</organism>
<dbReference type="PANTHER" id="PTHR10015">
    <property type="entry name" value="HEAT SHOCK TRANSCRIPTION FACTOR"/>
    <property type="match status" value="1"/>
</dbReference>
<sequence>MSSIFTVKEEYPGGSSSCSWNSSNSQSPPEAVEYWAAPPPRPMEGLHDAGPPPFLVKTFDMVDDLATNNVVSWSRGGQSFVVWDPNAFSNIVLPRYFKHKNFSSFVRQLNTYGFRKIDAEKWEFANEAFLRFQKHLLKNIRRRKAPSQLLTPPDEFKIIEQNEEIDRLRRDKRILTMEIVKLRHQHMKTRAHLKQVEMKIQGTEIKQQKMMSFLARAMQNPEYIDKLVRKRKELEEEGKKRRRMFEIKVEPSEFGEKCLFQVSELEALALEMQGYGKVIRDEEEEKLEEVEELGSCDEELDEGFWEELLNEGLDDEEGQEEDVNSFAHR</sequence>
<comment type="similarity">
    <text evidence="2 12">Belongs to the HSF family.</text>
</comment>
<evidence type="ECO:0000256" key="12">
    <source>
        <dbReference type="RuleBase" id="RU004020"/>
    </source>
</evidence>
<dbReference type="GO" id="GO:0000978">
    <property type="term" value="F:RNA polymerase II cis-regulatory region sequence-specific DNA binding"/>
    <property type="evidence" value="ECO:0007669"/>
    <property type="project" value="TreeGrafter"/>
</dbReference>
<comment type="caution">
    <text evidence="16">The sequence shown here is derived from an EMBL/GenBank/DDBJ whole genome shotgun (WGS) entry which is preliminary data.</text>
</comment>
<keyword evidence="8" id="KW-0804">Transcription</keyword>
<evidence type="ECO:0000256" key="6">
    <source>
        <dbReference type="ARBA" id="ARBA00023125"/>
    </source>
</evidence>
<accession>A0AAV6WQK5</accession>
<keyword evidence="9" id="KW-0539">Nucleus</keyword>
<evidence type="ECO:0000259" key="15">
    <source>
        <dbReference type="PROSITE" id="PS00434"/>
    </source>
</evidence>
<dbReference type="Pfam" id="PF00447">
    <property type="entry name" value="HSF_DNA-bind"/>
    <property type="match status" value="1"/>
</dbReference>